<dbReference type="AlphaFoldDB" id="A0A7W3J1E3"/>
<dbReference type="PROSITE" id="PS00571">
    <property type="entry name" value="AMIDASES"/>
    <property type="match status" value="1"/>
</dbReference>
<proteinExistence type="inferred from homology"/>
<evidence type="ECO:0000256" key="2">
    <source>
        <dbReference type="SAM" id="MobiDB-lite"/>
    </source>
</evidence>
<dbReference type="EMBL" id="JACGXA010000001">
    <property type="protein sequence ID" value="MBA8804440.1"/>
    <property type="molecule type" value="Genomic_DNA"/>
</dbReference>
<feature type="region of interest" description="Disordered" evidence="2">
    <location>
        <begin position="138"/>
        <end position="157"/>
    </location>
</feature>
<gene>
    <name evidence="4" type="ORF">FB382_002731</name>
</gene>
<dbReference type="Pfam" id="PF01425">
    <property type="entry name" value="Amidase"/>
    <property type="match status" value="1"/>
</dbReference>
<dbReference type="Gene3D" id="3.90.1300.10">
    <property type="entry name" value="Amidase signature (AS) domain"/>
    <property type="match status" value="1"/>
</dbReference>
<evidence type="ECO:0000259" key="3">
    <source>
        <dbReference type="Pfam" id="PF01425"/>
    </source>
</evidence>
<protein>
    <submittedName>
        <fullName evidence="4">Amidase</fullName>
        <ecNumber evidence="4">3.5.1.4</ecNumber>
    </submittedName>
</protein>
<dbReference type="PANTHER" id="PTHR11895:SF7">
    <property type="entry name" value="GLUTAMYL-TRNA(GLN) AMIDOTRANSFERASE SUBUNIT A, MITOCHONDRIAL"/>
    <property type="match status" value="1"/>
</dbReference>
<feature type="domain" description="Amidase" evidence="3">
    <location>
        <begin position="26"/>
        <end position="445"/>
    </location>
</feature>
<reference evidence="4 5" key="1">
    <citation type="submission" date="2020-07" db="EMBL/GenBank/DDBJ databases">
        <title>Sequencing the genomes of 1000 actinobacteria strains.</title>
        <authorList>
            <person name="Klenk H.-P."/>
        </authorList>
    </citation>
    <scope>NUCLEOTIDE SEQUENCE [LARGE SCALE GENOMIC DNA]</scope>
    <source>
        <strain evidence="4 5">DSM 21349</strain>
    </source>
</reference>
<dbReference type="InterPro" id="IPR020556">
    <property type="entry name" value="Amidase_CS"/>
</dbReference>
<dbReference type="NCBIfam" id="NF009119">
    <property type="entry name" value="PRK12470.1"/>
    <property type="match status" value="1"/>
</dbReference>
<organism evidence="4 5">
    <name type="scientific">Nocardioides ginsengisegetis</name>
    <dbReference type="NCBI Taxonomy" id="661491"/>
    <lineage>
        <taxon>Bacteria</taxon>
        <taxon>Bacillati</taxon>
        <taxon>Actinomycetota</taxon>
        <taxon>Actinomycetes</taxon>
        <taxon>Propionibacteriales</taxon>
        <taxon>Nocardioidaceae</taxon>
        <taxon>Nocardioides</taxon>
    </lineage>
</organism>
<dbReference type="SUPFAM" id="SSF75304">
    <property type="entry name" value="Amidase signature (AS) enzymes"/>
    <property type="match status" value="1"/>
</dbReference>
<sequence length="466" mass="48855">MTDLSRTSAAETARLTASGDLTARVVVEEALARITERDPALNAFSVVLGEQARAEATERDAAVAGGATPGPLHGVPIAIKEEIDVAGTVTTFGGEANTTPASADAELVRRLRAAGAVIVGKTTMPEFGAFPYTESASRGITRNPWDRTRTPGGSSGGTAAAVSAGLVPVAIGGDGGGSIRIPSACCGLFGLKPQRGRVTTAPQPHLWWALGTAGPLTRTVLDSAIVYDAIRGNVPTDLYRAGGDEPFVAAAQRGPGRLRIGWTTKPVTLGVKPDPLHVQAVADMARLLADAGHDVREVDPRYPDPTAAFVPQFFAGIRTEADAVEHYERLERRTRETYRLGTWVRQGVIDWALKETEKVSAKANRVFEDIDVLLTPTIAHRPPVVGRLDGVGTVLASLRAMPAIAYAALWNVAGNPAAAVPCGTGPDGLPLSVQLVGRTDDEATLFSLAAQIEQARPWPLVAGDEA</sequence>
<dbReference type="GO" id="GO:0004040">
    <property type="term" value="F:amidase activity"/>
    <property type="evidence" value="ECO:0007669"/>
    <property type="project" value="UniProtKB-EC"/>
</dbReference>
<dbReference type="Proteomes" id="UP000580910">
    <property type="component" value="Unassembled WGS sequence"/>
</dbReference>
<evidence type="ECO:0000256" key="1">
    <source>
        <dbReference type="ARBA" id="ARBA00009199"/>
    </source>
</evidence>
<dbReference type="InterPro" id="IPR000120">
    <property type="entry name" value="Amidase"/>
</dbReference>
<name>A0A7W3J1E3_9ACTN</name>
<keyword evidence="5" id="KW-1185">Reference proteome</keyword>
<dbReference type="InterPro" id="IPR036928">
    <property type="entry name" value="AS_sf"/>
</dbReference>
<accession>A0A7W3J1E3</accession>
<evidence type="ECO:0000313" key="4">
    <source>
        <dbReference type="EMBL" id="MBA8804440.1"/>
    </source>
</evidence>
<comment type="similarity">
    <text evidence="1">Belongs to the amidase family.</text>
</comment>
<dbReference type="PANTHER" id="PTHR11895">
    <property type="entry name" value="TRANSAMIDASE"/>
    <property type="match status" value="1"/>
</dbReference>
<dbReference type="EC" id="3.5.1.4" evidence="4"/>
<keyword evidence="4" id="KW-0378">Hydrolase</keyword>
<dbReference type="InterPro" id="IPR023631">
    <property type="entry name" value="Amidase_dom"/>
</dbReference>
<evidence type="ECO:0000313" key="5">
    <source>
        <dbReference type="Proteomes" id="UP000580910"/>
    </source>
</evidence>
<dbReference type="RefSeq" id="WP_182539960.1">
    <property type="nucleotide sequence ID" value="NZ_JACGXA010000001.1"/>
</dbReference>
<comment type="caution">
    <text evidence="4">The sequence shown here is derived from an EMBL/GenBank/DDBJ whole genome shotgun (WGS) entry which is preliminary data.</text>
</comment>